<proteinExistence type="predicted"/>
<evidence type="ECO:0000313" key="2">
    <source>
        <dbReference type="Proteomes" id="UP000515855"/>
    </source>
</evidence>
<sequence>METLARIIRNELHNFRHRIRVKPPETRYSALGESNRAIATQAYEYMIVTLGKDYADILCESIMEFWQIKQLEEKVAQLDRAK</sequence>
<name>A0A7G7WWF7_9CAUD</name>
<dbReference type="EMBL" id="MT778837">
    <property type="protein sequence ID" value="QNH71551.1"/>
    <property type="molecule type" value="Genomic_DNA"/>
</dbReference>
<reference evidence="1 2" key="1">
    <citation type="submission" date="2020-07" db="EMBL/GenBank/DDBJ databases">
        <title>Complete genome sequence of Rhizobium leguminosarum bacteriophage vB_RlegM_AF3.</title>
        <authorList>
            <person name="Gunathilake D."/>
            <person name="Mackenzie K.D."/>
            <person name="Yost C.K."/>
            <person name="Hynes M.F."/>
        </authorList>
    </citation>
    <scope>NUCLEOTIDE SEQUENCE [LARGE SCALE GENOMIC DNA]</scope>
</reference>
<gene>
    <name evidence="1" type="ORF">AF3_217</name>
</gene>
<accession>A0A7G7WWF7</accession>
<keyword evidence="2" id="KW-1185">Reference proteome</keyword>
<evidence type="ECO:0000313" key="1">
    <source>
        <dbReference type="EMBL" id="QNH71551.1"/>
    </source>
</evidence>
<dbReference type="Proteomes" id="UP000515855">
    <property type="component" value="Segment"/>
</dbReference>
<protein>
    <submittedName>
        <fullName evidence="1">Uncharacterized protein</fullName>
    </submittedName>
</protein>
<organism evidence="1 2">
    <name type="scientific">Rhizobium phage AF3</name>
    <dbReference type="NCBI Taxonomy" id="2763529"/>
    <lineage>
        <taxon>Viruses</taxon>
        <taxon>Duplodnaviria</taxon>
        <taxon>Heunggongvirae</taxon>
        <taxon>Uroviricota</taxon>
        <taxon>Caudoviricetes</taxon>
        <taxon>Pootjesviridae</taxon>
        <taxon>Innesvirus</taxon>
        <taxon>Innesvirus AF3</taxon>
    </lineage>
</organism>